<keyword evidence="8 12" id="KW-0630">Potassium</keyword>
<evidence type="ECO:0000256" key="9">
    <source>
        <dbReference type="ARBA" id="ARBA00022989"/>
    </source>
</evidence>
<dbReference type="PANTHER" id="PTHR30540">
    <property type="entry name" value="OSMOTIC STRESS POTASSIUM TRANSPORTER"/>
    <property type="match status" value="1"/>
</dbReference>
<evidence type="ECO:0000313" key="15">
    <source>
        <dbReference type="EMBL" id="AVR47372.1"/>
    </source>
</evidence>
<evidence type="ECO:0000256" key="11">
    <source>
        <dbReference type="ARBA" id="ARBA00023136"/>
    </source>
</evidence>
<comment type="similarity">
    <text evidence="2 12">Belongs to the HAK/KUP transporter (TC 2.A.72) family.</text>
</comment>
<keyword evidence="16" id="KW-1185">Reference proteome</keyword>
<dbReference type="OrthoDB" id="9805577at2"/>
<feature type="domain" description="K+ potassium transporter integral membrane" evidence="13">
    <location>
        <begin position="5"/>
        <end position="455"/>
    </location>
</feature>
<sequence>MFTLSLAALGVVFGDIGTSPLYAVRECFFGDFGVEPTTINVMGAISLIFWALILVISLKYLTLILRADNDGEGGILALMELVLPRKKKTRRLVILTMGLFGAALLYGDGMITPAISVLSATEGLKVATPFFEPYVVIITVIILIGLFIFQKRGTHGVGMIFGPLILIWFLSIAALGVSSIIKTPEILKAANPYYAFEFFKTNSWHGIFILGAVFLVVTGGEALYADIGHFGKKPIRWAWFTVVLPCLLMNYFGQGALLLRDTTRLENPFYHLAPTWGLYPLVIIATIATIIASQAIITGAFSLTFQALQLGYFPRLKVVHTSEKEEGQIYMPHINWMIFIGTITLVLAFQTSSNLAAAYGIAVTTTMVITTLLAFIAMRKLWNWKLPIAIVITIFLLCIDLSFLYANIDKIPDGGWVPLLVAALIYFTMTTWSKGRRILSIQLTKIMTPLKRFIRELKEKEVERIPLTAIYFTKSPDRTPPALVQNVKHNMVVHEQVVIASVNFKSVPHIPPAKRITIKQLGNGFFRLIISYGYMDRTNLPLTISTIKDDNLKIDMENVVYCLGRETLIVHGKLGMAEWRESLFSFLSRNSQRATRYFNLPPEHVLEIGTNIEM</sequence>
<feature type="transmembrane region" description="Helical" evidence="12">
    <location>
        <begin position="203"/>
        <end position="225"/>
    </location>
</feature>
<keyword evidence="7 12" id="KW-0769">Symport</keyword>
<comment type="function">
    <text evidence="12">Transport of potassium into the cell. Likely operates as a K(+):H(+) symporter.</text>
</comment>
<dbReference type="InterPro" id="IPR023051">
    <property type="entry name" value="Kup"/>
</dbReference>
<evidence type="ECO:0000256" key="3">
    <source>
        <dbReference type="ARBA" id="ARBA00022448"/>
    </source>
</evidence>
<feature type="transmembrane region" description="Helical" evidence="12">
    <location>
        <begin position="414"/>
        <end position="432"/>
    </location>
</feature>
<feature type="transmembrane region" description="Helical" evidence="12">
    <location>
        <begin position="161"/>
        <end position="183"/>
    </location>
</feature>
<feature type="transmembrane region" description="Helical" evidence="12">
    <location>
        <begin position="388"/>
        <end position="408"/>
    </location>
</feature>
<dbReference type="EMBL" id="CP028136">
    <property type="protein sequence ID" value="AVR47372.1"/>
    <property type="molecule type" value="Genomic_DNA"/>
</dbReference>
<feature type="transmembrane region" description="Helical" evidence="12">
    <location>
        <begin position="92"/>
        <end position="111"/>
    </location>
</feature>
<evidence type="ECO:0000256" key="8">
    <source>
        <dbReference type="ARBA" id="ARBA00022958"/>
    </source>
</evidence>
<evidence type="ECO:0000256" key="2">
    <source>
        <dbReference type="ARBA" id="ARBA00007019"/>
    </source>
</evidence>
<feature type="domain" description="K+ potassium transporter C-terminal" evidence="14">
    <location>
        <begin position="468"/>
        <end position="614"/>
    </location>
</feature>
<dbReference type="InterPro" id="IPR053951">
    <property type="entry name" value="K_trans_N"/>
</dbReference>
<dbReference type="PANTHER" id="PTHR30540:SF79">
    <property type="entry name" value="LOW AFFINITY POTASSIUM TRANSPORT SYSTEM PROTEIN KUP"/>
    <property type="match status" value="1"/>
</dbReference>
<name>A0A2R3ZB15_9FLAO</name>
<feature type="transmembrane region" description="Helical" evidence="12">
    <location>
        <begin position="355"/>
        <end position="376"/>
    </location>
</feature>
<evidence type="ECO:0000256" key="7">
    <source>
        <dbReference type="ARBA" id="ARBA00022847"/>
    </source>
</evidence>
<evidence type="ECO:0000259" key="14">
    <source>
        <dbReference type="Pfam" id="PF22776"/>
    </source>
</evidence>
<evidence type="ECO:0000259" key="13">
    <source>
        <dbReference type="Pfam" id="PF02705"/>
    </source>
</evidence>
<organism evidence="15 16">
    <name type="scientific">Christiangramia fulva</name>
    <dbReference type="NCBI Taxonomy" id="2126553"/>
    <lineage>
        <taxon>Bacteria</taxon>
        <taxon>Pseudomonadati</taxon>
        <taxon>Bacteroidota</taxon>
        <taxon>Flavobacteriia</taxon>
        <taxon>Flavobacteriales</taxon>
        <taxon>Flavobacteriaceae</taxon>
        <taxon>Christiangramia</taxon>
    </lineage>
</organism>
<accession>A0A2R3ZB15</accession>
<dbReference type="Proteomes" id="UP000241507">
    <property type="component" value="Chromosome"/>
</dbReference>
<evidence type="ECO:0000256" key="5">
    <source>
        <dbReference type="ARBA" id="ARBA00022538"/>
    </source>
</evidence>
<comment type="catalytic activity">
    <reaction evidence="12">
        <text>K(+)(in) + H(+)(in) = K(+)(out) + H(+)(out)</text>
        <dbReference type="Rhea" id="RHEA:28490"/>
        <dbReference type="ChEBI" id="CHEBI:15378"/>
        <dbReference type="ChEBI" id="CHEBI:29103"/>
    </reaction>
</comment>
<dbReference type="GO" id="GO:0005886">
    <property type="term" value="C:plasma membrane"/>
    <property type="evidence" value="ECO:0007669"/>
    <property type="project" value="UniProtKB-SubCell"/>
</dbReference>
<keyword evidence="11 12" id="KW-0472">Membrane</keyword>
<gene>
    <name evidence="15" type="primary">trkD</name>
    <name evidence="12" type="synonym">kup</name>
    <name evidence="15" type="ORF">C7S20_07750</name>
</gene>
<keyword evidence="10 12" id="KW-0406">Ion transport</keyword>
<dbReference type="Pfam" id="PF02705">
    <property type="entry name" value="K_trans"/>
    <property type="match status" value="1"/>
</dbReference>
<keyword evidence="4 12" id="KW-1003">Cell membrane</keyword>
<keyword evidence="6 12" id="KW-0812">Transmembrane</keyword>
<dbReference type="AlphaFoldDB" id="A0A2R3ZB15"/>
<dbReference type="HAMAP" id="MF_01522">
    <property type="entry name" value="Kup"/>
    <property type="match status" value="1"/>
</dbReference>
<dbReference type="KEGG" id="grs:C7S20_07750"/>
<evidence type="ECO:0000313" key="16">
    <source>
        <dbReference type="Proteomes" id="UP000241507"/>
    </source>
</evidence>
<evidence type="ECO:0000256" key="1">
    <source>
        <dbReference type="ARBA" id="ARBA00004141"/>
    </source>
</evidence>
<dbReference type="GO" id="GO:0015293">
    <property type="term" value="F:symporter activity"/>
    <property type="evidence" value="ECO:0007669"/>
    <property type="project" value="UniProtKB-UniRule"/>
</dbReference>
<keyword evidence="9 12" id="KW-1133">Transmembrane helix</keyword>
<feature type="transmembrane region" description="Helical" evidence="12">
    <location>
        <begin position="329"/>
        <end position="349"/>
    </location>
</feature>
<evidence type="ECO:0000256" key="4">
    <source>
        <dbReference type="ARBA" id="ARBA00022475"/>
    </source>
</evidence>
<keyword evidence="5 12" id="KW-0633">Potassium transport</keyword>
<keyword evidence="3 12" id="KW-0813">Transport</keyword>
<evidence type="ECO:0000256" key="10">
    <source>
        <dbReference type="ARBA" id="ARBA00023065"/>
    </source>
</evidence>
<dbReference type="Pfam" id="PF22776">
    <property type="entry name" value="K_trans_C"/>
    <property type="match status" value="1"/>
</dbReference>
<evidence type="ECO:0000256" key="12">
    <source>
        <dbReference type="HAMAP-Rule" id="MF_01522"/>
    </source>
</evidence>
<dbReference type="InterPro" id="IPR003855">
    <property type="entry name" value="K+_transporter"/>
</dbReference>
<feature type="transmembrane region" description="Helical" evidence="12">
    <location>
        <begin position="237"/>
        <end position="259"/>
    </location>
</feature>
<dbReference type="InterPro" id="IPR053952">
    <property type="entry name" value="K_trans_C"/>
</dbReference>
<feature type="transmembrane region" description="Helical" evidence="12">
    <location>
        <begin position="279"/>
        <end position="308"/>
    </location>
</feature>
<feature type="transmembrane region" description="Helical" evidence="12">
    <location>
        <begin position="39"/>
        <end position="58"/>
    </location>
</feature>
<feature type="transmembrane region" description="Helical" evidence="12">
    <location>
        <begin position="131"/>
        <end position="149"/>
    </location>
</feature>
<comment type="subcellular location">
    <subcellularLocation>
        <location evidence="12">Cell membrane</location>
        <topology evidence="12">Multi-pass membrane protein</topology>
    </subcellularLocation>
    <subcellularLocation>
        <location evidence="1">Membrane</location>
        <topology evidence="1">Multi-pass membrane protein</topology>
    </subcellularLocation>
</comment>
<evidence type="ECO:0000256" key="6">
    <source>
        <dbReference type="ARBA" id="ARBA00022692"/>
    </source>
</evidence>
<protein>
    <recommendedName>
        <fullName evidence="12">Probable potassium transport system protein Kup</fullName>
    </recommendedName>
</protein>
<dbReference type="GO" id="GO:0015079">
    <property type="term" value="F:potassium ion transmembrane transporter activity"/>
    <property type="evidence" value="ECO:0007669"/>
    <property type="project" value="UniProtKB-UniRule"/>
</dbReference>
<reference evidence="16" key="1">
    <citation type="submission" date="2018-03" db="EMBL/GenBank/DDBJ databases">
        <title>Gramella fulva sp. nov., isolated from a dry surface of tidal flat.</title>
        <authorList>
            <person name="Hwang S.H."/>
            <person name="Hwang W.M."/>
            <person name="Kang K."/>
            <person name="Ahn T.-Y."/>
        </authorList>
    </citation>
    <scope>NUCLEOTIDE SEQUENCE [LARGE SCALE GENOMIC DNA]</scope>
    <source>
        <strain evidence="16">SH35</strain>
    </source>
</reference>
<proteinExistence type="inferred from homology"/>